<proteinExistence type="predicted"/>
<dbReference type="AlphaFoldDB" id="A0AAE4GDR5"/>
<sequence>MICFLAHASPWKKSALRCLPLVLLFVCLAALPGPPSPPEEVLASCLAVDHFPLSRVSIDPVAGRVEVMESGPASPYRLYLPDGDNRQWRIGYASGKPPGRDYLFVNSHRGYLDRAIGLSPERAPRLSRPQKASFAVLGFLGERYLCLMEVHGHGPRSGQRSVYVARIPTRMGAEMSLYYKLAASPALPQLPAASSGASPSSSSPLQPALPR</sequence>
<evidence type="ECO:0000256" key="2">
    <source>
        <dbReference type="SAM" id="SignalP"/>
    </source>
</evidence>
<feature type="chain" id="PRO_5042040253" evidence="2">
    <location>
        <begin position="30"/>
        <end position="211"/>
    </location>
</feature>
<feature type="region of interest" description="Disordered" evidence="1">
    <location>
        <begin position="190"/>
        <end position="211"/>
    </location>
</feature>
<evidence type="ECO:0000256" key="1">
    <source>
        <dbReference type="SAM" id="MobiDB-lite"/>
    </source>
</evidence>
<organism evidence="3">
    <name type="scientific">Herbaspirillum huttiense subsp. nephrolepidis</name>
    <dbReference type="NCBI Taxonomy" id="3075126"/>
    <lineage>
        <taxon>Bacteria</taxon>
        <taxon>Pseudomonadati</taxon>
        <taxon>Pseudomonadota</taxon>
        <taxon>Betaproteobacteria</taxon>
        <taxon>Burkholderiales</taxon>
        <taxon>Oxalobacteraceae</taxon>
        <taxon>Herbaspirillum</taxon>
    </lineage>
</organism>
<dbReference type="EMBL" id="JAVRAA010000019">
    <property type="protein sequence ID" value="MDT0340162.1"/>
    <property type="molecule type" value="Genomic_DNA"/>
</dbReference>
<evidence type="ECO:0000313" key="3">
    <source>
        <dbReference type="EMBL" id="MDT0340162.1"/>
    </source>
</evidence>
<feature type="signal peptide" evidence="2">
    <location>
        <begin position="1"/>
        <end position="29"/>
    </location>
</feature>
<dbReference type="RefSeq" id="WP_310838693.1">
    <property type="nucleotide sequence ID" value="NZ_JAVLSM010000018.1"/>
</dbReference>
<accession>A0AAE4GDR5</accession>
<protein>
    <submittedName>
        <fullName evidence="3">Uncharacterized protein</fullName>
    </submittedName>
</protein>
<name>A0AAE4GDR5_9BURK</name>
<comment type="caution">
    <text evidence="3">The sequence shown here is derived from an EMBL/GenBank/DDBJ whole genome shotgun (WGS) entry which is preliminary data.</text>
</comment>
<gene>
    <name evidence="3" type="ORF">RJN63_25260</name>
</gene>
<reference evidence="3" key="1">
    <citation type="submission" date="2023-02" db="EMBL/GenBank/DDBJ databases">
        <title>Description of Herbaspirillum huttiense subsp. nephrolepsisexaltata and Herbaspirillum huttiense subsp. lycopersicon.</title>
        <authorList>
            <person name="Poudel M."/>
            <person name="Sharma A."/>
            <person name="Goss E."/>
            <person name="Tapia J.H."/>
            <person name="Harmon C.M."/>
            <person name="Jones J.B."/>
        </authorList>
    </citation>
    <scope>NUCLEOTIDE SEQUENCE</scope>
    <source>
        <strain evidence="3">NC40101</strain>
    </source>
</reference>
<keyword evidence="2" id="KW-0732">Signal</keyword>